<reference evidence="1" key="1">
    <citation type="journal article" date="2020" name="J Insects Food Feed">
        <title>The yellow mealworm (Tenebrio molitor) genome: a resource for the emerging insects as food and feed industry.</title>
        <authorList>
            <person name="Eriksson T."/>
            <person name="Andere A."/>
            <person name="Kelstrup H."/>
            <person name="Emery V."/>
            <person name="Picard C."/>
        </authorList>
    </citation>
    <scope>NUCLEOTIDE SEQUENCE</scope>
    <source>
        <strain evidence="1">Stoneville</strain>
        <tissue evidence="1">Whole head</tissue>
    </source>
</reference>
<keyword evidence="2" id="KW-1185">Reference proteome</keyword>
<name>A0A8J6LDR9_TENMO</name>
<dbReference type="EMBL" id="JABDTM020020332">
    <property type="protein sequence ID" value="KAH0817085.1"/>
    <property type="molecule type" value="Genomic_DNA"/>
</dbReference>
<protein>
    <submittedName>
        <fullName evidence="1">Uncharacterized protein</fullName>
    </submittedName>
</protein>
<evidence type="ECO:0000313" key="2">
    <source>
        <dbReference type="Proteomes" id="UP000719412"/>
    </source>
</evidence>
<organism evidence="1 2">
    <name type="scientific">Tenebrio molitor</name>
    <name type="common">Yellow mealworm beetle</name>
    <dbReference type="NCBI Taxonomy" id="7067"/>
    <lineage>
        <taxon>Eukaryota</taxon>
        <taxon>Metazoa</taxon>
        <taxon>Ecdysozoa</taxon>
        <taxon>Arthropoda</taxon>
        <taxon>Hexapoda</taxon>
        <taxon>Insecta</taxon>
        <taxon>Pterygota</taxon>
        <taxon>Neoptera</taxon>
        <taxon>Endopterygota</taxon>
        <taxon>Coleoptera</taxon>
        <taxon>Polyphaga</taxon>
        <taxon>Cucujiformia</taxon>
        <taxon>Tenebrionidae</taxon>
        <taxon>Tenebrio</taxon>
    </lineage>
</organism>
<reference evidence="1" key="2">
    <citation type="submission" date="2021-08" db="EMBL/GenBank/DDBJ databases">
        <authorList>
            <person name="Eriksson T."/>
        </authorList>
    </citation>
    <scope>NUCLEOTIDE SEQUENCE</scope>
    <source>
        <strain evidence="1">Stoneville</strain>
        <tissue evidence="1">Whole head</tissue>
    </source>
</reference>
<comment type="caution">
    <text evidence="1">The sequence shown here is derived from an EMBL/GenBank/DDBJ whole genome shotgun (WGS) entry which is preliminary data.</text>
</comment>
<sequence>MPAVRPIELFAQPGACPFLLIQAFVHGEIFRSPTSRCRRVLDLELGAWSLKFCKLLPTTCITDGRFQFHNLLNAARTGITSLSSSTCPTFKTRKSTTSMCILSMASSEPNFLSIVLTTDEAEMELSIRIISTSSRKKIHTKSENVVSNKDFQLACGRYEAPVNTVEELTVRMNNAAESVRQNSDMLVRTQASMPRRAQAYIDNAGATRCYERWLQRWTEHLRQIRWTVGGANVPATRCSECLIQKVWYKRLSGLSRVEDIMEDADVAATTVAANFAFKSYGADKGIQT</sequence>
<dbReference type="AlphaFoldDB" id="A0A8J6LDR9"/>
<proteinExistence type="predicted"/>
<gene>
    <name evidence="1" type="ORF">GEV33_005706</name>
</gene>
<accession>A0A8J6LDR9</accession>
<evidence type="ECO:0000313" key="1">
    <source>
        <dbReference type="EMBL" id="KAH0817085.1"/>
    </source>
</evidence>
<dbReference type="Proteomes" id="UP000719412">
    <property type="component" value="Unassembled WGS sequence"/>
</dbReference>